<dbReference type="Gene3D" id="1.10.20.10">
    <property type="entry name" value="Histone, subunit A"/>
    <property type="match status" value="1"/>
</dbReference>
<dbReference type="SUPFAM" id="SSF47113">
    <property type="entry name" value="Histone-fold"/>
    <property type="match status" value="1"/>
</dbReference>
<dbReference type="GO" id="GO:0046982">
    <property type="term" value="F:protein heterodimerization activity"/>
    <property type="evidence" value="ECO:0007669"/>
    <property type="project" value="InterPro"/>
</dbReference>
<evidence type="ECO:0000256" key="1">
    <source>
        <dbReference type="ARBA" id="ARBA00006846"/>
    </source>
</evidence>
<organism evidence="3 4">
    <name type="scientific">Oedothorax gibbosus</name>
    <dbReference type="NCBI Taxonomy" id="931172"/>
    <lineage>
        <taxon>Eukaryota</taxon>
        <taxon>Metazoa</taxon>
        <taxon>Ecdysozoa</taxon>
        <taxon>Arthropoda</taxon>
        <taxon>Chelicerata</taxon>
        <taxon>Arachnida</taxon>
        <taxon>Araneae</taxon>
        <taxon>Araneomorphae</taxon>
        <taxon>Entelegynae</taxon>
        <taxon>Araneoidea</taxon>
        <taxon>Linyphiidae</taxon>
        <taxon>Erigoninae</taxon>
        <taxon>Oedothorax</taxon>
    </lineage>
</organism>
<dbReference type="InterPro" id="IPR009072">
    <property type="entry name" value="Histone-fold"/>
</dbReference>
<comment type="caution">
    <text evidence="3">The sequence shown here is derived from an EMBL/GenBank/DDBJ whole genome shotgun (WGS) entry which is preliminary data.</text>
</comment>
<protein>
    <recommendedName>
        <fullName evidence="2">Core Histone H2A/H2B/H3 domain-containing protein</fullName>
    </recommendedName>
</protein>
<accession>A0AAV6TYL9</accession>
<dbReference type="InterPro" id="IPR007125">
    <property type="entry name" value="H2A/H2B/H3"/>
</dbReference>
<evidence type="ECO:0000313" key="4">
    <source>
        <dbReference type="Proteomes" id="UP000827092"/>
    </source>
</evidence>
<keyword evidence="4" id="KW-1185">Reference proteome</keyword>
<comment type="similarity">
    <text evidence="1">Belongs to the histone H2B family.</text>
</comment>
<dbReference type="PANTHER" id="PTHR23428">
    <property type="entry name" value="HISTONE H2B"/>
    <property type="match status" value="1"/>
</dbReference>
<feature type="domain" description="Core Histone H2A/H2B/H3" evidence="2">
    <location>
        <begin position="21"/>
        <end position="95"/>
    </location>
</feature>
<evidence type="ECO:0000313" key="3">
    <source>
        <dbReference type="EMBL" id="KAG8176963.1"/>
    </source>
</evidence>
<dbReference type="GO" id="GO:0030527">
    <property type="term" value="F:structural constituent of chromatin"/>
    <property type="evidence" value="ECO:0007669"/>
    <property type="project" value="InterPro"/>
</dbReference>
<dbReference type="SMART" id="SM00427">
    <property type="entry name" value="H2B"/>
    <property type="match status" value="1"/>
</dbReference>
<reference evidence="3 4" key="1">
    <citation type="journal article" date="2022" name="Nat. Ecol. Evol.">
        <title>A masculinizing supergene underlies an exaggerated male reproductive morph in a spider.</title>
        <authorList>
            <person name="Hendrickx F."/>
            <person name="De Corte Z."/>
            <person name="Sonet G."/>
            <person name="Van Belleghem S.M."/>
            <person name="Kostlbacher S."/>
            <person name="Vangestel C."/>
        </authorList>
    </citation>
    <scope>NUCLEOTIDE SEQUENCE [LARGE SCALE GENOMIC DNA]</scope>
    <source>
        <strain evidence="3">W744_W776</strain>
    </source>
</reference>
<dbReference type="EMBL" id="JAFNEN010000836">
    <property type="protein sequence ID" value="KAG8176963.1"/>
    <property type="molecule type" value="Genomic_DNA"/>
</dbReference>
<gene>
    <name evidence="3" type="ORF">JTE90_010233</name>
</gene>
<proteinExistence type="inferred from homology"/>
<dbReference type="Proteomes" id="UP000827092">
    <property type="component" value="Unassembled WGS sequence"/>
</dbReference>
<evidence type="ECO:0000259" key="2">
    <source>
        <dbReference type="Pfam" id="PF00125"/>
    </source>
</evidence>
<name>A0AAV6TYL9_9ARAC</name>
<dbReference type="InterPro" id="IPR000558">
    <property type="entry name" value="Histone_H2B"/>
</dbReference>
<dbReference type="PRINTS" id="PR00621">
    <property type="entry name" value="HISTONEH2B"/>
</dbReference>
<dbReference type="Pfam" id="PF00125">
    <property type="entry name" value="Histone"/>
    <property type="match status" value="1"/>
</dbReference>
<dbReference type="AlphaFoldDB" id="A0AAV6TYL9"/>
<dbReference type="GO" id="GO:0003677">
    <property type="term" value="F:DNA binding"/>
    <property type="evidence" value="ECO:0007669"/>
    <property type="project" value="InterPro"/>
</dbReference>
<dbReference type="GO" id="GO:0000786">
    <property type="term" value="C:nucleosome"/>
    <property type="evidence" value="ECO:0007669"/>
    <property type="project" value="InterPro"/>
</dbReference>
<sequence>MADEGIYVRREQKKLRQLRYSKEASFEKYIREMVQIITPRMRQEGDANSSISAEALSIADSIILDLFQDVVKEARKLVVSAKRRTLMACDIQCAVLMCLRGEVARHAVSEAQKAVFSYVEKARRR</sequence>